<evidence type="ECO:0000313" key="1">
    <source>
        <dbReference type="EMBL" id="BCP02485.1"/>
    </source>
</evidence>
<organism evidence="1 2">
    <name type="scientific">Mycobacterium intracellulare</name>
    <dbReference type="NCBI Taxonomy" id="1767"/>
    <lineage>
        <taxon>Bacteria</taxon>
        <taxon>Bacillati</taxon>
        <taxon>Actinomycetota</taxon>
        <taxon>Actinomycetes</taxon>
        <taxon>Mycobacteriales</taxon>
        <taxon>Mycobacteriaceae</taxon>
        <taxon>Mycobacterium</taxon>
        <taxon>Mycobacterium avium complex (MAC)</taxon>
    </lineage>
</organism>
<reference evidence="1 2" key="1">
    <citation type="submission" date="2020-12" db="EMBL/GenBank/DDBJ databases">
        <title>Genome sequence of clinical Mycobacterium intracellulare strains.</title>
        <authorList>
            <person name="Tateishi Y."/>
            <person name="Matsumoto S."/>
            <person name="Fukushima Y."/>
            <person name="Nakajima C."/>
            <person name="Suzuki Y."/>
        </authorList>
    </citation>
    <scope>NUCLEOTIDE SEQUENCE [LARGE SCALE GENOMIC DNA]</scope>
    <source>
        <strain evidence="1 2">M018</strain>
        <plasmid evidence="1 2">pM018</plasmid>
    </source>
</reference>
<evidence type="ECO:0000313" key="2">
    <source>
        <dbReference type="Proteomes" id="UP000595205"/>
    </source>
</evidence>
<sequence>MNALSDEDRCSLCGDVRRLHSTHGECRFTARPDAPRSGLFNCWHDAYCEARFRADITRRRYRVWLEPNNRWWNVTETLEHLT</sequence>
<name>A0A7R7RQC0_MYCIT</name>
<gene>
    <name evidence="1" type="ORF">MINTM018_52540</name>
</gene>
<protein>
    <submittedName>
        <fullName evidence="1">Uncharacterized protein</fullName>
    </submittedName>
</protein>
<keyword evidence="1" id="KW-0614">Plasmid</keyword>
<dbReference type="AlphaFoldDB" id="A0A7R7RQC0"/>
<dbReference type="EMBL" id="AP024256">
    <property type="protein sequence ID" value="BCP02485.1"/>
    <property type="molecule type" value="Genomic_DNA"/>
</dbReference>
<dbReference type="Proteomes" id="UP000595205">
    <property type="component" value="Plasmid pM018"/>
</dbReference>
<proteinExistence type="predicted"/>
<accession>A0A7R7RQC0</accession>
<geneLocation type="plasmid" evidence="1 2">
    <name>pM018</name>
</geneLocation>